<feature type="binding site" evidence="9">
    <location>
        <position position="75"/>
    </location>
    <ligand>
        <name>substrate</name>
    </ligand>
</feature>
<dbReference type="Gene3D" id="3.40.50.9100">
    <property type="entry name" value="Dehydroquinase, class II"/>
    <property type="match status" value="1"/>
</dbReference>
<keyword evidence="8 9" id="KW-0456">Lyase</keyword>
<dbReference type="NCBIfam" id="NF003805">
    <property type="entry name" value="PRK05395.1-2"/>
    <property type="match status" value="1"/>
</dbReference>
<accession>A0ABY5MXP4</accession>
<dbReference type="Pfam" id="PF01220">
    <property type="entry name" value="DHquinase_II"/>
    <property type="match status" value="1"/>
</dbReference>
<feature type="site" description="Transition state stabilizer" evidence="9">
    <location>
        <position position="18"/>
    </location>
</feature>
<feature type="binding site" evidence="9">
    <location>
        <position position="81"/>
    </location>
    <ligand>
        <name>substrate</name>
    </ligand>
</feature>
<evidence type="ECO:0000256" key="2">
    <source>
        <dbReference type="ARBA" id="ARBA00003924"/>
    </source>
</evidence>
<dbReference type="NCBIfam" id="NF003806">
    <property type="entry name" value="PRK05395.1-3"/>
    <property type="match status" value="1"/>
</dbReference>
<reference evidence="10 11" key="1">
    <citation type="submission" date="2022-05" db="EMBL/GenBank/DDBJ databases">
        <title>S8-45 Sphingomonas ultraviolaceadurans.</title>
        <authorList>
            <person name="Liu Y."/>
        </authorList>
    </citation>
    <scope>NUCLEOTIDE SEQUENCE [LARGE SCALE GENOMIC DNA]</scope>
    <source>
        <strain evidence="10 11">S8-45</strain>
    </source>
</reference>
<dbReference type="NCBIfam" id="TIGR01088">
    <property type="entry name" value="aroQ"/>
    <property type="match status" value="1"/>
</dbReference>
<dbReference type="HAMAP" id="MF_00169">
    <property type="entry name" value="AroQ"/>
    <property type="match status" value="1"/>
</dbReference>
<comment type="pathway">
    <text evidence="3 9">Metabolic intermediate biosynthesis; chorismate biosynthesis; chorismate from D-erythrose 4-phosphate and phosphoenolpyruvate: step 3/7.</text>
</comment>
<protein>
    <recommendedName>
        <fullName evidence="6 9">3-dehydroquinate dehydratase</fullName>
        <shortName evidence="9">3-dehydroquinase</shortName>
        <ecNumber evidence="6 9">4.2.1.10</ecNumber>
    </recommendedName>
    <alternativeName>
        <fullName evidence="9">Type II DHQase</fullName>
    </alternativeName>
</protein>
<evidence type="ECO:0000256" key="6">
    <source>
        <dbReference type="ARBA" id="ARBA00012060"/>
    </source>
</evidence>
<evidence type="ECO:0000256" key="7">
    <source>
        <dbReference type="ARBA" id="ARBA00023141"/>
    </source>
</evidence>
<evidence type="ECO:0000256" key="4">
    <source>
        <dbReference type="ARBA" id="ARBA00011037"/>
    </source>
</evidence>
<keyword evidence="11" id="KW-1185">Reference proteome</keyword>
<keyword evidence="9" id="KW-0028">Amino-acid biosynthesis</keyword>
<proteinExistence type="inferred from homology"/>
<comment type="catalytic activity">
    <reaction evidence="1 9">
        <text>3-dehydroquinate = 3-dehydroshikimate + H2O</text>
        <dbReference type="Rhea" id="RHEA:21096"/>
        <dbReference type="ChEBI" id="CHEBI:15377"/>
        <dbReference type="ChEBI" id="CHEBI:16630"/>
        <dbReference type="ChEBI" id="CHEBI:32364"/>
        <dbReference type="EC" id="4.2.1.10"/>
    </reaction>
</comment>
<comment type="similarity">
    <text evidence="4 9">Belongs to the type-II 3-dehydroquinase family.</text>
</comment>
<dbReference type="InterPro" id="IPR036441">
    <property type="entry name" value="DHquinase_II_sf"/>
</dbReference>
<dbReference type="PROSITE" id="PS01029">
    <property type="entry name" value="DEHYDROQUINASE_II"/>
    <property type="match status" value="1"/>
</dbReference>
<dbReference type="EC" id="4.2.1.10" evidence="6 9"/>
<feature type="active site" description="Proton acceptor" evidence="9">
    <location>
        <position position="23"/>
    </location>
</feature>
<evidence type="ECO:0000256" key="8">
    <source>
        <dbReference type="ARBA" id="ARBA00023239"/>
    </source>
</evidence>
<feature type="active site" description="Proton donor" evidence="9">
    <location>
        <position position="101"/>
    </location>
</feature>
<sequence>MRTILVLNGPNLNRLGTREPAVYGFDTLDDIAARLLEQAAALGLQVDVRQSNHEGHLIDWLHEAADSGVHAVILNAGGLTHTSVALRDAVAAIPMPVIEVHLSNPHARERFRHRSLIAAVCVGSISGFGARSYTLALDAAARL</sequence>
<comment type="subunit">
    <text evidence="5 9">Homododecamer.</text>
</comment>
<dbReference type="InterPro" id="IPR001874">
    <property type="entry name" value="DHquinase_II"/>
</dbReference>
<feature type="binding site" evidence="9">
    <location>
        <position position="112"/>
    </location>
    <ligand>
        <name>substrate</name>
    </ligand>
</feature>
<evidence type="ECO:0000313" key="11">
    <source>
        <dbReference type="Proteomes" id="UP000831921"/>
    </source>
</evidence>
<feature type="binding site" evidence="9">
    <location>
        <begin position="102"/>
        <end position="103"/>
    </location>
    <ligand>
        <name>substrate</name>
    </ligand>
</feature>
<evidence type="ECO:0000256" key="9">
    <source>
        <dbReference type="HAMAP-Rule" id="MF_00169"/>
    </source>
</evidence>
<evidence type="ECO:0000256" key="1">
    <source>
        <dbReference type="ARBA" id="ARBA00001864"/>
    </source>
</evidence>
<dbReference type="PANTHER" id="PTHR21272">
    <property type="entry name" value="CATABOLIC 3-DEHYDROQUINASE"/>
    <property type="match status" value="1"/>
</dbReference>
<name>A0ABY5MXP4_9SPHN</name>
<evidence type="ECO:0000256" key="3">
    <source>
        <dbReference type="ARBA" id="ARBA00004902"/>
    </source>
</evidence>
<dbReference type="EMBL" id="CP097253">
    <property type="protein sequence ID" value="UUR07893.1"/>
    <property type="molecule type" value="Genomic_DNA"/>
</dbReference>
<dbReference type="RefSeq" id="WP_249503679.1">
    <property type="nucleotide sequence ID" value="NZ_CP097253.1"/>
</dbReference>
<feature type="binding site" evidence="9">
    <location>
        <position position="88"/>
    </location>
    <ligand>
        <name>substrate</name>
    </ligand>
</feature>
<dbReference type="GO" id="GO:0003855">
    <property type="term" value="F:3-dehydroquinate dehydratase activity"/>
    <property type="evidence" value="ECO:0007669"/>
    <property type="project" value="UniProtKB-EC"/>
</dbReference>
<organism evidence="10 11">
    <name type="scientific">Sphingomonas glaciei</name>
    <dbReference type="NCBI Taxonomy" id="2938948"/>
    <lineage>
        <taxon>Bacteria</taxon>
        <taxon>Pseudomonadati</taxon>
        <taxon>Pseudomonadota</taxon>
        <taxon>Alphaproteobacteria</taxon>
        <taxon>Sphingomonadales</taxon>
        <taxon>Sphingomonadaceae</taxon>
        <taxon>Sphingomonas</taxon>
    </lineage>
</organism>
<dbReference type="SUPFAM" id="SSF52304">
    <property type="entry name" value="Type II 3-dehydroquinate dehydratase"/>
    <property type="match status" value="1"/>
</dbReference>
<evidence type="ECO:0000313" key="10">
    <source>
        <dbReference type="EMBL" id="UUR07893.1"/>
    </source>
</evidence>
<dbReference type="Proteomes" id="UP000831921">
    <property type="component" value="Chromosome"/>
</dbReference>
<dbReference type="NCBIfam" id="NF003807">
    <property type="entry name" value="PRK05395.1-4"/>
    <property type="match status" value="1"/>
</dbReference>
<evidence type="ECO:0000256" key="5">
    <source>
        <dbReference type="ARBA" id="ARBA00011193"/>
    </source>
</evidence>
<dbReference type="PIRSF" id="PIRSF001399">
    <property type="entry name" value="DHquinase_II"/>
    <property type="match status" value="1"/>
</dbReference>
<gene>
    <name evidence="9 10" type="primary">aroQ</name>
    <name evidence="10" type="ORF">M1K48_13340</name>
</gene>
<dbReference type="InterPro" id="IPR018509">
    <property type="entry name" value="DHquinase_II_CS"/>
</dbReference>
<dbReference type="CDD" id="cd00466">
    <property type="entry name" value="DHQase_II"/>
    <property type="match status" value="1"/>
</dbReference>
<comment type="function">
    <text evidence="2 9">Catalyzes a trans-dehydration via an enolate intermediate.</text>
</comment>
<dbReference type="PANTHER" id="PTHR21272:SF3">
    <property type="entry name" value="CATABOLIC 3-DEHYDROQUINASE"/>
    <property type="match status" value="1"/>
</dbReference>
<keyword evidence="7 9" id="KW-0057">Aromatic amino acid biosynthesis</keyword>